<dbReference type="HOGENOM" id="CLU_031398_0_0_1"/>
<gene>
    <name evidence="3" type="ORF">M419DRAFT_24006</name>
</gene>
<evidence type="ECO:0000313" key="3">
    <source>
        <dbReference type="EMBL" id="ETS04536.1"/>
    </source>
</evidence>
<protein>
    <submittedName>
        <fullName evidence="3">HET-domain-containing protein</fullName>
    </submittedName>
</protein>
<dbReference type="PANTHER" id="PTHR10622">
    <property type="entry name" value="HET DOMAIN-CONTAINING PROTEIN"/>
    <property type="match status" value="1"/>
</dbReference>
<dbReference type="KEGG" id="trr:M419DRAFT_24006"/>
<evidence type="ECO:0000259" key="2">
    <source>
        <dbReference type="Pfam" id="PF26640"/>
    </source>
</evidence>
<organism evidence="3 4">
    <name type="scientific">Hypocrea jecorina (strain ATCC 56765 / BCRC 32924 / NRRL 11460 / Rut C-30)</name>
    <name type="common">Trichoderma reesei</name>
    <dbReference type="NCBI Taxonomy" id="1344414"/>
    <lineage>
        <taxon>Eukaryota</taxon>
        <taxon>Fungi</taxon>
        <taxon>Dikarya</taxon>
        <taxon>Ascomycota</taxon>
        <taxon>Pezizomycotina</taxon>
        <taxon>Sordariomycetes</taxon>
        <taxon>Hypocreomycetidae</taxon>
        <taxon>Hypocreales</taxon>
        <taxon>Hypocreaceae</taxon>
        <taxon>Trichoderma</taxon>
    </lineage>
</organism>
<name>A0A024SII8_HYPJR</name>
<dbReference type="Proteomes" id="UP000024376">
    <property type="component" value="Unassembled WGS sequence"/>
</dbReference>
<proteinExistence type="predicted"/>
<evidence type="ECO:0000313" key="4">
    <source>
        <dbReference type="Proteomes" id="UP000024376"/>
    </source>
</evidence>
<sequence length="609" mass="68959">MRLVNTRTLELEIFATPEEARYAILSHTWGEGEVTFADVQQPQRETRGWDKIRRSSQIALNSGYPYLWIDTCCIDKTSSAELSEAINSMFQWYEKAGVCIAFLEDFITTDEPSNPDFAHCRWFIRGWTLQELIAPSELLFYSRDWRLIGTRTSLKTIIAKVSGIPEEMLAANTHSQRERLEECSVAEKMSWAANRTTTRPEDLAYCLLGLFDINMPLLYGEGQMKAFKRLQEEIIRSTDDDSIYAWSYTKEKSAKQHFWGLLADEPSAFARRHGDALAIKQARYLTRRSNRDAIASTRGITVELALTPLPEDKSGTIFVALLDCDMQQDGSSNALTPGIILQKTSWHNDAEFVRICPDHLLLLLMNRIVEAGDNNRGAFASLLKHVRLSEARPQQVFVPHKLSPPRTPRGILFHPEVAFSRLPLDLGTGVTVNVLSQPSDWLFYDEMRIDRNTARALAVDHAEHTDSVGLPSTRLRTKSYVLTFDKSSDPISVTEPNILGSLELEIDLSHGMNRWHVCLVTGLEPLPANPFGTPSLYTVPWYAFVDKEEVSAGRLGDVLIKENRRKKKLLSGRLLKAHFELEARHSRLYYKVGLKVVPFGENSVDEDGA</sequence>
<dbReference type="Pfam" id="PF06985">
    <property type="entry name" value="HET"/>
    <property type="match status" value="1"/>
</dbReference>
<dbReference type="InterPro" id="IPR010730">
    <property type="entry name" value="HET"/>
</dbReference>
<feature type="domain" description="DUF8212" evidence="2">
    <location>
        <begin position="225"/>
        <end position="253"/>
    </location>
</feature>
<dbReference type="InterPro" id="IPR058525">
    <property type="entry name" value="DUF8212"/>
</dbReference>
<dbReference type="OrthoDB" id="20872at2759"/>
<evidence type="ECO:0000259" key="1">
    <source>
        <dbReference type="Pfam" id="PF06985"/>
    </source>
</evidence>
<accession>A0A024SII8</accession>
<feature type="domain" description="Heterokaryon incompatibility" evidence="1">
    <location>
        <begin position="22"/>
        <end position="104"/>
    </location>
</feature>
<dbReference type="PANTHER" id="PTHR10622:SF10">
    <property type="entry name" value="HET DOMAIN-CONTAINING PROTEIN"/>
    <property type="match status" value="1"/>
</dbReference>
<dbReference type="Pfam" id="PF26640">
    <property type="entry name" value="DUF8212"/>
    <property type="match status" value="1"/>
</dbReference>
<reference evidence="4" key="1">
    <citation type="journal article" date="2013" name="Ind. Biotechnol.">
        <title>Comparative genomics analysis of Trichoderma reesei strains.</title>
        <authorList>
            <person name="Koike H."/>
            <person name="Aerts A."/>
            <person name="LaButti K."/>
            <person name="Grigoriev I.V."/>
            <person name="Baker S.E."/>
        </authorList>
    </citation>
    <scope>NUCLEOTIDE SEQUENCE [LARGE SCALE GENOMIC DNA]</scope>
    <source>
        <strain evidence="4">ATCC 56765 / BCRC 32924 / NRRL 11460 / Rut C-30</strain>
    </source>
</reference>
<dbReference type="AlphaFoldDB" id="A0A024SII8"/>
<dbReference type="EMBL" id="KI911141">
    <property type="protein sequence ID" value="ETS04536.1"/>
    <property type="molecule type" value="Genomic_DNA"/>
</dbReference>